<feature type="domain" description="23S rRNA (guanine(745)-N(1))-methyltransferase N-terminal" evidence="4">
    <location>
        <begin position="18"/>
        <end position="54"/>
    </location>
</feature>
<dbReference type="GO" id="GO:0046872">
    <property type="term" value="F:metal ion binding"/>
    <property type="evidence" value="ECO:0007669"/>
    <property type="project" value="UniProtKB-KW"/>
</dbReference>
<feature type="binding site" evidence="1">
    <location>
        <position position="37"/>
    </location>
    <ligand>
        <name>Zn(2+)</name>
        <dbReference type="ChEBI" id="CHEBI:29105"/>
    </ligand>
</feature>
<sequence length="284" mass="32071">MSKKINSAKRIQKLAHAFICPLCGSPVKVVELKSLVCDQSHNFDFTKQGYLNLLTHAVKSHYSKELFQARQQIIMDAELYKPLHDEFVAIIDQMPGHKVVADLGCGEGSHLQKIVDKVNAKEIDAIGIDIAKEGILMAAKNYDELIWLVGDLAKSPIGNGAVDVILNILSPSNYEEFKRMLAPEGVVVKVVPGERYLHELRAFLYEESEYSNEQTVSLFNRHFDLVQTKRVSYAKNLNQFDLANLVTMTPLAWKGKEEKIKQFMNQTSANITVDLELLIGRKKR</sequence>
<feature type="domain" description="Methyltransferase" evidence="3">
    <location>
        <begin position="100"/>
        <end position="185"/>
    </location>
</feature>
<gene>
    <name evidence="5" type="ORF">CWS20_01565</name>
</gene>
<feature type="binding site" evidence="2">
    <location>
        <position position="80"/>
    </location>
    <ligand>
        <name>S-adenosyl-L-methionine</name>
        <dbReference type="ChEBI" id="CHEBI:59789"/>
    </ligand>
</feature>
<dbReference type="Pfam" id="PF21302">
    <property type="entry name" value="Zn_ribbon_RlmA"/>
    <property type="match status" value="1"/>
</dbReference>
<keyword evidence="5" id="KW-0808">Transferase</keyword>
<feature type="binding site" evidence="1">
    <location>
        <position position="23"/>
    </location>
    <ligand>
        <name>Zn(2+)</name>
        <dbReference type="ChEBI" id="CHEBI:29105"/>
    </ligand>
</feature>
<keyword evidence="1" id="KW-0862">Zinc</keyword>
<dbReference type="Pfam" id="PF13649">
    <property type="entry name" value="Methyltransf_25"/>
    <property type="match status" value="1"/>
</dbReference>
<proteinExistence type="predicted"/>
<evidence type="ECO:0000256" key="1">
    <source>
        <dbReference type="PIRSR" id="PIRSR018249-1"/>
    </source>
</evidence>
<evidence type="ECO:0000313" key="6">
    <source>
        <dbReference type="Proteomes" id="UP000233343"/>
    </source>
</evidence>
<comment type="caution">
    <text evidence="5">The sequence shown here is derived from an EMBL/GenBank/DDBJ whole genome shotgun (WGS) entry which is preliminary data.</text>
</comment>
<dbReference type="PIRSF" id="PIRSF018249">
    <property type="entry name" value="MyrA_prd"/>
    <property type="match status" value="1"/>
</dbReference>
<feature type="binding site" evidence="2">
    <location>
        <begin position="107"/>
        <end position="108"/>
    </location>
    <ligand>
        <name>S-adenosyl-L-methionine</name>
        <dbReference type="ChEBI" id="CHEBI:59789"/>
    </ligand>
</feature>
<evidence type="ECO:0000313" key="5">
    <source>
        <dbReference type="EMBL" id="PKG30793.1"/>
    </source>
</evidence>
<evidence type="ECO:0000259" key="4">
    <source>
        <dbReference type="Pfam" id="PF21302"/>
    </source>
</evidence>
<dbReference type="InterPro" id="IPR016718">
    <property type="entry name" value="rRNA_m1G-MeTrfase_A_prd"/>
</dbReference>
<feature type="binding site" evidence="1">
    <location>
        <position position="41"/>
    </location>
    <ligand>
        <name>Zn(2+)</name>
        <dbReference type="ChEBI" id="CHEBI:29105"/>
    </ligand>
</feature>
<dbReference type="InterPro" id="IPR048647">
    <property type="entry name" value="RlmA_N"/>
</dbReference>
<dbReference type="Gene3D" id="3.40.50.150">
    <property type="entry name" value="Vaccinia Virus protein VP39"/>
    <property type="match status" value="1"/>
</dbReference>
<dbReference type="GO" id="GO:0008168">
    <property type="term" value="F:methyltransferase activity"/>
    <property type="evidence" value="ECO:0007669"/>
    <property type="project" value="UniProtKB-KW"/>
</dbReference>
<dbReference type="GO" id="GO:0032259">
    <property type="term" value="P:methylation"/>
    <property type="evidence" value="ECO:0007669"/>
    <property type="project" value="UniProtKB-KW"/>
</dbReference>
<keyword evidence="1" id="KW-0479">Metal-binding</keyword>
<organism evidence="5 6">
    <name type="scientific">Cytobacillus horneckiae</name>
    <dbReference type="NCBI Taxonomy" id="549687"/>
    <lineage>
        <taxon>Bacteria</taxon>
        <taxon>Bacillati</taxon>
        <taxon>Bacillota</taxon>
        <taxon>Bacilli</taxon>
        <taxon>Bacillales</taxon>
        <taxon>Bacillaceae</taxon>
        <taxon>Cytobacillus</taxon>
    </lineage>
</organism>
<dbReference type="RefSeq" id="WP_066193708.1">
    <property type="nucleotide sequence ID" value="NZ_JAMAUX010000001.1"/>
</dbReference>
<dbReference type="Proteomes" id="UP000233343">
    <property type="component" value="Unassembled WGS sequence"/>
</dbReference>
<dbReference type="CDD" id="cd02440">
    <property type="entry name" value="AdoMet_MTases"/>
    <property type="match status" value="1"/>
</dbReference>
<evidence type="ECO:0000259" key="3">
    <source>
        <dbReference type="Pfam" id="PF13649"/>
    </source>
</evidence>
<feature type="binding site" evidence="1">
    <location>
        <position position="20"/>
    </location>
    <ligand>
        <name>Zn(2+)</name>
        <dbReference type="ChEBI" id="CHEBI:29105"/>
    </ligand>
</feature>
<accession>A0A2N0ZMR6</accession>
<dbReference type="InterPro" id="IPR041698">
    <property type="entry name" value="Methyltransf_25"/>
</dbReference>
<keyword evidence="6" id="KW-1185">Reference proteome</keyword>
<dbReference type="InterPro" id="IPR029063">
    <property type="entry name" value="SAM-dependent_MTases_sf"/>
</dbReference>
<dbReference type="EMBL" id="PISD01000005">
    <property type="protein sequence ID" value="PKG30793.1"/>
    <property type="molecule type" value="Genomic_DNA"/>
</dbReference>
<dbReference type="AlphaFoldDB" id="A0A2N0ZMR6"/>
<evidence type="ECO:0000256" key="2">
    <source>
        <dbReference type="PIRSR" id="PIRSR018249-2"/>
    </source>
</evidence>
<reference evidence="5 6" key="1">
    <citation type="journal article" date="2010" name="Int. J. Syst. Evol. Microbiol.">
        <title>Bacillus horneckiae sp. nov., isolated from a spacecraft-assembly clean room.</title>
        <authorList>
            <person name="Vaishampayan P."/>
            <person name="Probst A."/>
            <person name="Krishnamurthi S."/>
            <person name="Ghosh S."/>
            <person name="Osman S."/>
            <person name="McDowall A."/>
            <person name="Ruckmani A."/>
            <person name="Mayilraj S."/>
            <person name="Venkateswaran K."/>
        </authorList>
    </citation>
    <scope>NUCLEOTIDE SEQUENCE [LARGE SCALE GENOMIC DNA]</scope>
    <source>
        <strain evidence="6">1PO1SC</strain>
    </source>
</reference>
<feature type="binding site" evidence="2">
    <location>
        <position position="196"/>
    </location>
    <ligand>
        <name>S-adenosyl-L-methionine</name>
        <dbReference type="ChEBI" id="CHEBI:59789"/>
    </ligand>
</feature>
<name>A0A2N0ZMR6_9BACI</name>
<keyword evidence="5" id="KW-0489">Methyltransferase</keyword>
<dbReference type="SUPFAM" id="SSF53335">
    <property type="entry name" value="S-adenosyl-L-methionine-dependent methyltransferases"/>
    <property type="match status" value="1"/>
</dbReference>
<keyword evidence="2" id="KW-0949">S-adenosyl-L-methionine</keyword>
<protein>
    <submittedName>
        <fullName evidence="5">Methyltransferase domain-containing protein</fullName>
    </submittedName>
</protein>